<evidence type="ECO:0000313" key="3">
    <source>
        <dbReference type="Proteomes" id="UP000811246"/>
    </source>
</evidence>
<comment type="caution">
    <text evidence="2">The sequence shown here is derived from an EMBL/GenBank/DDBJ whole genome shotgun (WGS) entry which is preliminary data.</text>
</comment>
<accession>A0A922FIM4</accession>
<reference evidence="2" key="1">
    <citation type="submission" date="2021-01" db="EMBL/GenBank/DDBJ databases">
        <authorList>
            <person name="Lovell J.T."/>
            <person name="Bentley N."/>
            <person name="Bhattarai G."/>
            <person name="Jenkins J.W."/>
            <person name="Sreedasyam A."/>
            <person name="Alarcon Y."/>
            <person name="Bock C."/>
            <person name="Boston L."/>
            <person name="Carlson J."/>
            <person name="Cervantes K."/>
            <person name="Clermont K."/>
            <person name="Krom N."/>
            <person name="Kubenka K."/>
            <person name="Mamidi S."/>
            <person name="Mattison C."/>
            <person name="Monteros M."/>
            <person name="Pisani C."/>
            <person name="Plott C."/>
            <person name="Rajasekar S."/>
            <person name="Rhein H.S."/>
            <person name="Rohla C."/>
            <person name="Song M."/>
            <person name="Hilaire R.S."/>
            <person name="Shu S."/>
            <person name="Wells L."/>
            <person name="Wang X."/>
            <person name="Webber J."/>
            <person name="Heerema R.J."/>
            <person name="Klein P."/>
            <person name="Conner P."/>
            <person name="Grauke L."/>
            <person name="Grimwood J."/>
            <person name="Schmutz J."/>
            <person name="Randall J.J."/>
        </authorList>
    </citation>
    <scope>NUCLEOTIDE SEQUENCE</scope>
    <source>
        <tissue evidence="2">Leaf</tissue>
    </source>
</reference>
<organism evidence="2 3">
    <name type="scientific">Carya illinoinensis</name>
    <name type="common">Pecan</name>
    <dbReference type="NCBI Taxonomy" id="32201"/>
    <lineage>
        <taxon>Eukaryota</taxon>
        <taxon>Viridiplantae</taxon>
        <taxon>Streptophyta</taxon>
        <taxon>Embryophyta</taxon>
        <taxon>Tracheophyta</taxon>
        <taxon>Spermatophyta</taxon>
        <taxon>Magnoliopsida</taxon>
        <taxon>eudicotyledons</taxon>
        <taxon>Gunneridae</taxon>
        <taxon>Pentapetalae</taxon>
        <taxon>rosids</taxon>
        <taxon>fabids</taxon>
        <taxon>Fagales</taxon>
        <taxon>Juglandaceae</taxon>
        <taxon>Carya</taxon>
    </lineage>
</organism>
<feature type="compositionally biased region" description="Polar residues" evidence="1">
    <location>
        <begin position="330"/>
        <end position="341"/>
    </location>
</feature>
<protein>
    <recommendedName>
        <fullName evidence="4">IST1-like protein</fullName>
    </recommendedName>
</protein>
<feature type="compositionally biased region" description="Polar residues" evidence="1">
    <location>
        <begin position="422"/>
        <end position="433"/>
    </location>
</feature>
<dbReference type="EMBL" id="CM031827">
    <property type="protein sequence ID" value="KAG6723454.1"/>
    <property type="molecule type" value="Genomic_DNA"/>
</dbReference>
<dbReference type="GO" id="GO:0015031">
    <property type="term" value="P:protein transport"/>
    <property type="evidence" value="ECO:0007669"/>
    <property type="project" value="InterPro"/>
</dbReference>
<sequence>MQNSIKLLKNKREAQLKQLKREVAKLLESGQDRTARIRVEHVVREEKTTSAYELIEIYCELIVSRRSIIDSQKNCPIDMKEAISSVIFASPKCGDIPELMDVRKHFTAKYGKEFVSAAIELRPECSVSRMLVEKLSVKAPDGQTKIKILRGIAQEHNVKWDPNSLEEQDTRHPEDLLNGPDTFEKASKIFLEPRVQASPSRDDQGPPNVHVPPKHDVSGSFYEHHASYSLPSQNVNSADGGAKRVTTSGNASEEEESTRSYSGDGSAFSLGGKKWNMEFKDATAAAQAAAASAELASMAARAAAELSSREKVTRQYSMESPKYSAYVPSGRSQKYARSQLQGEDLAKRPVNNAFTGRNSWMHDDQIDRTEQDILGGETENSYRINHKNTDKSTRSASLMSTTASIDNGPLVSGSQKTDRYPQRNSSDLESSDSIGGESTKRQSC</sequence>
<dbReference type="InterPro" id="IPR005061">
    <property type="entry name" value="Ist1"/>
</dbReference>
<feature type="region of interest" description="Disordered" evidence="1">
    <location>
        <begin position="159"/>
        <end position="181"/>
    </location>
</feature>
<feature type="compositionally biased region" description="Basic and acidic residues" evidence="1">
    <location>
        <begin position="360"/>
        <end position="371"/>
    </location>
</feature>
<name>A0A922FIM4_CARIL</name>
<dbReference type="Proteomes" id="UP000811246">
    <property type="component" value="Chromosome 3"/>
</dbReference>
<dbReference type="PANTHER" id="PTHR12161:SF13">
    <property type="entry name" value="REGULATOR OF VPS4 ACTIVITY IN THE MVB PATHWAY PROTEIN"/>
    <property type="match status" value="1"/>
</dbReference>
<feature type="compositionally biased region" description="Polar residues" evidence="1">
    <location>
        <begin position="394"/>
        <end position="405"/>
    </location>
</feature>
<dbReference type="FunFam" id="1.20.1260.60:FF:000003">
    <property type="entry name" value="IST1-like protein isoform A"/>
    <property type="match status" value="1"/>
</dbReference>
<feature type="compositionally biased region" description="Basic and acidic residues" evidence="1">
    <location>
        <begin position="213"/>
        <end position="226"/>
    </location>
</feature>
<evidence type="ECO:0000313" key="2">
    <source>
        <dbReference type="EMBL" id="KAG6723454.1"/>
    </source>
</evidence>
<proteinExistence type="predicted"/>
<feature type="region of interest" description="Disordered" evidence="1">
    <location>
        <begin position="195"/>
        <end position="265"/>
    </location>
</feature>
<dbReference type="AlphaFoldDB" id="A0A922FIM4"/>
<gene>
    <name evidence="2" type="ORF">I3842_03G208300</name>
</gene>
<dbReference type="PANTHER" id="PTHR12161">
    <property type="entry name" value="IST1 FAMILY MEMBER"/>
    <property type="match status" value="1"/>
</dbReference>
<dbReference type="Pfam" id="PF03398">
    <property type="entry name" value="Ist1"/>
    <property type="match status" value="1"/>
</dbReference>
<feature type="region of interest" description="Disordered" evidence="1">
    <location>
        <begin position="324"/>
        <end position="444"/>
    </location>
</feature>
<evidence type="ECO:0008006" key="4">
    <source>
        <dbReference type="Google" id="ProtNLM"/>
    </source>
</evidence>
<evidence type="ECO:0000256" key="1">
    <source>
        <dbReference type="SAM" id="MobiDB-lite"/>
    </source>
</evidence>